<dbReference type="SMART" id="SM00530">
    <property type="entry name" value="HTH_XRE"/>
    <property type="match status" value="1"/>
</dbReference>
<dbReference type="EMBL" id="FOKK01000009">
    <property type="protein sequence ID" value="SFB40232.1"/>
    <property type="molecule type" value="Genomic_DNA"/>
</dbReference>
<dbReference type="Proteomes" id="UP000198790">
    <property type="component" value="Unassembled WGS sequence"/>
</dbReference>
<evidence type="ECO:0000256" key="2">
    <source>
        <dbReference type="ARBA" id="ARBA00023125"/>
    </source>
</evidence>
<proteinExistence type="predicted"/>
<evidence type="ECO:0000256" key="3">
    <source>
        <dbReference type="ARBA" id="ARBA00023163"/>
    </source>
</evidence>
<evidence type="ECO:0000259" key="4">
    <source>
        <dbReference type="PROSITE" id="PS50943"/>
    </source>
</evidence>
<dbReference type="InterPro" id="IPR050807">
    <property type="entry name" value="TransReg_Diox_bact_type"/>
</dbReference>
<evidence type="ECO:0000313" key="6">
    <source>
        <dbReference type="Proteomes" id="UP000198790"/>
    </source>
</evidence>
<sequence length="68" mass="7827">MDIKEIFGEKVKLLRKGKELSQEELALKSGLNRPYISGIEQGKRNVSLEVMEKLAEALEIHIKELFEE</sequence>
<keyword evidence="3" id="KW-0804">Transcription</keyword>
<dbReference type="CDD" id="cd00093">
    <property type="entry name" value="HTH_XRE"/>
    <property type="match status" value="1"/>
</dbReference>
<keyword evidence="6" id="KW-1185">Reference proteome</keyword>
<dbReference type="GO" id="GO:0003700">
    <property type="term" value="F:DNA-binding transcription factor activity"/>
    <property type="evidence" value="ECO:0007669"/>
    <property type="project" value="TreeGrafter"/>
</dbReference>
<keyword evidence="2 5" id="KW-0238">DNA-binding</keyword>
<accession>A0A1I1ARV3</accession>
<protein>
    <submittedName>
        <fullName evidence="5">DNA-binding transcriptional regulator, XRE-family HTH domain</fullName>
    </submittedName>
</protein>
<dbReference type="STRING" id="237018.SAMN04489723_10940"/>
<name>A0A1I1ARV3_9BACT</name>
<evidence type="ECO:0000256" key="1">
    <source>
        <dbReference type="ARBA" id="ARBA00023015"/>
    </source>
</evidence>
<dbReference type="GO" id="GO:0003677">
    <property type="term" value="F:DNA binding"/>
    <property type="evidence" value="ECO:0007669"/>
    <property type="project" value="UniProtKB-KW"/>
</dbReference>
<dbReference type="SUPFAM" id="SSF47413">
    <property type="entry name" value="lambda repressor-like DNA-binding domains"/>
    <property type="match status" value="1"/>
</dbReference>
<dbReference type="PROSITE" id="PS50943">
    <property type="entry name" value="HTH_CROC1"/>
    <property type="match status" value="1"/>
</dbReference>
<keyword evidence="1" id="KW-0805">Transcription regulation</keyword>
<gene>
    <name evidence="5" type="ORF">SAMN04489723_10940</name>
</gene>
<dbReference type="OrthoDB" id="9814553at2"/>
<reference evidence="5 6" key="1">
    <citation type="submission" date="2016-10" db="EMBL/GenBank/DDBJ databases">
        <authorList>
            <person name="de Groot N.N."/>
        </authorList>
    </citation>
    <scope>NUCLEOTIDE SEQUENCE [LARGE SCALE GENOMIC DNA]</scope>
    <source>
        <strain evidence="5 6">DSM 23399</strain>
    </source>
</reference>
<evidence type="ECO:0000313" key="5">
    <source>
        <dbReference type="EMBL" id="SFB40232.1"/>
    </source>
</evidence>
<dbReference type="RefSeq" id="WP_092898030.1">
    <property type="nucleotide sequence ID" value="NZ_FOKK01000009.1"/>
</dbReference>
<dbReference type="PANTHER" id="PTHR46797">
    <property type="entry name" value="HTH-TYPE TRANSCRIPTIONAL REGULATOR"/>
    <property type="match status" value="1"/>
</dbReference>
<dbReference type="Gene3D" id="1.10.260.40">
    <property type="entry name" value="lambda repressor-like DNA-binding domains"/>
    <property type="match status" value="1"/>
</dbReference>
<organism evidence="5 6">
    <name type="scientific">Algoriphagus aquimarinus</name>
    <dbReference type="NCBI Taxonomy" id="237018"/>
    <lineage>
        <taxon>Bacteria</taxon>
        <taxon>Pseudomonadati</taxon>
        <taxon>Bacteroidota</taxon>
        <taxon>Cytophagia</taxon>
        <taxon>Cytophagales</taxon>
        <taxon>Cyclobacteriaceae</taxon>
        <taxon>Algoriphagus</taxon>
    </lineage>
</organism>
<dbReference type="AlphaFoldDB" id="A0A1I1ARV3"/>
<dbReference type="GO" id="GO:0005829">
    <property type="term" value="C:cytosol"/>
    <property type="evidence" value="ECO:0007669"/>
    <property type="project" value="TreeGrafter"/>
</dbReference>
<dbReference type="Pfam" id="PF01381">
    <property type="entry name" value="HTH_3"/>
    <property type="match status" value="1"/>
</dbReference>
<dbReference type="PANTHER" id="PTHR46797:SF23">
    <property type="entry name" value="HTH-TYPE TRANSCRIPTIONAL REGULATOR SUTR"/>
    <property type="match status" value="1"/>
</dbReference>
<dbReference type="InterPro" id="IPR010982">
    <property type="entry name" value="Lambda_DNA-bd_dom_sf"/>
</dbReference>
<dbReference type="InterPro" id="IPR001387">
    <property type="entry name" value="Cro/C1-type_HTH"/>
</dbReference>
<feature type="domain" description="HTH cro/C1-type" evidence="4">
    <location>
        <begin position="11"/>
        <end position="65"/>
    </location>
</feature>